<dbReference type="CDD" id="cd04685">
    <property type="entry name" value="NUDIX_Hydrolase"/>
    <property type="match status" value="1"/>
</dbReference>
<comment type="similarity">
    <text evidence="2 5">Belongs to the Nudix hydrolase family.</text>
</comment>
<evidence type="ECO:0000256" key="1">
    <source>
        <dbReference type="ARBA" id="ARBA00001946"/>
    </source>
</evidence>
<feature type="compositionally biased region" description="Basic and acidic residues" evidence="6">
    <location>
        <begin position="21"/>
        <end position="30"/>
    </location>
</feature>
<dbReference type="PRINTS" id="PR00502">
    <property type="entry name" value="NUDIXFAMILY"/>
</dbReference>
<dbReference type="PROSITE" id="PS51462">
    <property type="entry name" value="NUDIX"/>
    <property type="match status" value="1"/>
</dbReference>
<dbReference type="InterPro" id="IPR015797">
    <property type="entry name" value="NUDIX_hydrolase-like_dom_sf"/>
</dbReference>
<comment type="caution">
    <text evidence="8">The sequence shown here is derived from an EMBL/GenBank/DDBJ whole genome shotgun (WGS) entry which is preliminary data.</text>
</comment>
<evidence type="ECO:0000256" key="2">
    <source>
        <dbReference type="ARBA" id="ARBA00005582"/>
    </source>
</evidence>
<dbReference type="PANTHER" id="PTHR43046:SF12">
    <property type="entry name" value="GDP-MANNOSE MANNOSYL HYDROLASE"/>
    <property type="match status" value="1"/>
</dbReference>
<evidence type="ECO:0000259" key="7">
    <source>
        <dbReference type="PROSITE" id="PS51462"/>
    </source>
</evidence>
<sequence length="188" mass="21389">MPHALRRRRLGFRARARLNDRERAADRAVPDLDQPPSNRPGFDFSKSRVLLIDQGGSVLLFLTKAAVPTNPTRWVTPGGHVEPGETHVEAASRELFEETGLRVAPDALGQPIRAREFSDERAPGVFKRNYEEWFVHRTARFEPLSANWTPSEHVDMEASRWWNAEELDATNDAFEPEDLPAVIRRQLG</sequence>
<dbReference type="Proteomes" id="UP000257080">
    <property type="component" value="Unassembled WGS sequence"/>
</dbReference>
<feature type="domain" description="Nudix hydrolase" evidence="7">
    <location>
        <begin position="32"/>
        <end position="184"/>
    </location>
</feature>
<dbReference type="InterPro" id="IPR000086">
    <property type="entry name" value="NUDIX_hydrolase_dom"/>
</dbReference>
<evidence type="ECO:0000256" key="3">
    <source>
        <dbReference type="ARBA" id="ARBA00022801"/>
    </source>
</evidence>
<accession>A0A3E0WE47</accession>
<proteinExistence type="inferred from homology"/>
<evidence type="ECO:0000256" key="4">
    <source>
        <dbReference type="ARBA" id="ARBA00022842"/>
    </source>
</evidence>
<dbReference type="PROSITE" id="PS00893">
    <property type="entry name" value="NUDIX_BOX"/>
    <property type="match status" value="1"/>
</dbReference>
<organism evidence="8 9">
    <name type="scientific">Subtercola boreus</name>
    <dbReference type="NCBI Taxonomy" id="120213"/>
    <lineage>
        <taxon>Bacteria</taxon>
        <taxon>Bacillati</taxon>
        <taxon>Actinomycetota</taxon>
        <taxon>Actinomycetes</taxon>
        <taxon>Micrococcales</taxon>
        <taxon>Microbacteriaceae</taxon>
        <taxon>Subtercola</taxon>
    </lineage>
</organism>
<dbReference type="AlphaFoldDB" id="A0A3E0WE47"/>
<dbReference type="InterPro" id="IPR020084">
    <property type="entry name" value="NUDIX_hydrolase_CS"/>
</dbReference>
<evidence type="ECO:0000313" key="8">
    <source>
        <dbReference type="EMBL" id="RFA27552.1"/>
    </source>
</evidence>
<dbReference type="GO" id="GO:0016787">
    <property type="term" value="F:hydrolase activity"/>
    <property type="evidence" value="ECO:0007669"/>
    <property type="project" value="UniProtKB-KW"/>
</dbReference>
<keyword evidence="4" id="KW-0460">Magnesium</keyword>
<feature type="region of interest" description="Disordered" evidence="6">
    <location>
        <begin position="21"/>
        <end position="40"/>
    </location>
</feature>
<dbReference type="Pfam" id="PF00293">
    <property type="entry name" value="NUDIX"/>
    <property type="match status" value="1"/>
</dbReference>
<comment type="cofactor">
    <cofactor evidence="1">
        <name>Mg(2+)</name>
        <dbReference type="ChEBI" id="CHEBI:18420"/>
    </cofactor>
</comment>
<dbReference type="SUPFAM" id="SSF55811">
    <property type="entry name" value="Nudix"/>
    <property type="match status" value="1"/>
</dbReference>
<evidence type="ECO:0000256" key="6">
    <source>
        <dbReference type="SAM" id="MobiDB-lite"/>
    </source>
</evidence>
<gene>
    <name evidence="8" type="ORF">B7R25_07445</name>
</gene>
<reference evidence="8 9" key="1">
    <citation type="submission" date="2017-04" db="EMBL/GenBank/DDBJ databases">
        <title>Comparative genome analysis of Subtercola boreus.</title>
        <authorList>
            <person name="Cho Y.-J."/>
            <person name="Cho A."/>
            <person name="Kim O.-S."/>
            <person name="Lee J.-I."/>
        </authorList>
    </citation>
    <scope>NUCLEOTIDE SEQUENCE [LARGE SCALE GENOMIC DNA]</scope>
    <source>
        <strain evidence="8 9">P28004</strain>
    </source>
</reference>
<dbReference type="Gene3D" id="3.90.79.10">
    <property type="entry name" value="Nucleoside Triphosphate Pyrophosphohydrolase"/>
    <property type="match status" value="1"/>
</dbReference>
<dbReference type="OrthoDB" id="9804442at2"/>
<dbReference type="InterPro" id="IPR020476">
    <property type="entry name" value="Nudix_hydrolase"/>
</dbReference>
<name>A0A3E0WE47_9MICO</name>
<dbReference type="EMBL" id="NBXE01000019">
    <property type="protein sequence ID" value="RFA27552.1"/>
    <property type="molecule type" value="Genomic_DNA"/>
</dbReference>
<evidence type="ECO:0000313" key="9">
    <source>
        <dbReference type="Proteomes" id="UP000257080"/>
    </source>
</evidence>
<keyword evidence="3 5" id="KW-0378">Hydrolase</keyword>
<evidence type="ECO:0000256" key="5">
    <source>
        <dbReference type="RuleBase" id="RU003476"/>
    </source>
</evidence>
<protein>
    <recommendedName>
        <fullName evidence="7">Nudix hydrolase domain-containing protein</fullName>
    </recommendedName>
</protein>
<dbReference type="PANTHER" id="PTHR43046">
    <property type="entry name" value="GDP-MANNOSE MANNOSYL HYDROLASE"/>
    <property type="match status" value="1"/>
</dbReference>